<keyword evidence="12" id="KW-1185">Reference proteome</keyword>
<evidence type="ECO:0000256" key="7">
    <source>
        <dbReference type="ARBA" id="ARBA00023136"/>
    </source>
</evidence>
<evidence type="ECO:0000313" key="12">
    <source>
        <dbReference type="Proteomes" id="UP000002384"/>
    </source>
</evidence>
<evidence type="ECO:0000259" key="10">
    <source>
        <dbReference type="Pfam" id="PF01618"/>
    </source>
</evidence>
<feature type="transmembrane region" description="Helical" evidence="9">
    <location>
        <begin position="115"/>
        <end position="138"/>
    </location>
</feature>
<dbReference type="HOGENOM" id="CLU_053325_3_0_3"/>
<keyword evidence="7 9" id="KW-0472">Membrane</keyword>
<accession>B7KIX6</accession>
<comment type="subcellular location">
    <subcellularLocation>
        <location evidence="1">Cell membrane</location>
        <topology evidence="1">Multi-pass membrane protein</topology>
    </subcellularLocation>
    <subcellularLocation>
        <location evidence="8">Membrane</location>
        <topology evidence="8">Multi-pass membrane protein</topology>
    </subcellularLocation>
</comment>
<evidence type="ECO:0000256" key="5">
    <source>
        <dbReference type="ARBA" id="ARBA00022927"/>
    </source>
</evidence>
<keyword evidence="4 9" id="KW-0812">Transmembrane</keyword>
<name>B7KIX6_GLOC7</name>
<organism evidence="11 12">
    <name type="scientific">Gloeothece citriformis (strain PCC 7424)</name>
    <name type="common">Cyanothece sp. (strain PCC 7424)</name>
    <dbReference type="NCBI Taxonomy" id="65393"/>
    <lineage>
        <taxon>Bacteria</taxon>
        <taxon>Bacillati</taxon>
        <taxon>Cyanobacteriota</taxon>
        <taxon>Cyanophyceae</taxon>
        <taxon>Oscillatoriophycideae</taxon>
        <taxon>Chroococcales</taxon>
        <taxon>Aphanothecaceae</taxon>
        <taxon>Gloeothece</taxon>
        <taxon>Gloeothece citriformis</taxon>
    </lineage>
</organism>
<evidence type="ECO:0000256" key="9">
    <source>
        <dbReference type="SAM" id="Phobius"/>
    </source>
</evidence>
<dbReference type="PANTHER" id="PTHR30625:SF15">
    <property type="entry name" value="BIOPOLYMER TRANSPORT PROTEIN EXBB"/>
    <property type="match status" value="1"/>
</dbReference>
<dbReference type="GO" id="GO:0017038">
    <property type="term" value="P:protein import"/>
    <property type="evidence" value="ECO:0007669"/>
    <property type="project" value="TreeGrafter"/>
</dbReference>
<dbReference type="EMBL" id="CP001291">
    <property type="protein sequence ID" value="ACK70812.1"/>
    <property type="molecule type" value="Genomic_DNA"/>
</dbReference>
<evidence type="ECO:0000256" key="2">
    <source>
        <dbReference type="ARBA" id="ARBA00022448"/>
    </source>
</evidence>
<evidence type="ECO:0000256" key="1">
    <source>
        <dbReference type="ARBA" id="ARBA00004651"/>
    </source>
</evidence>
<dbReference type="KEGG" id="cyc:PCC7424_2391"/>
<dbReference type="Pfam" id="PF01618">
    <property type="entry name" value="MotA_ExbB"/>
    <property type="match status" value="1"/>
</dbReference>
<evidence type="ECO:0000313" key="11">
    <source>
        <dbReference type="EMBL" id="ACK70812.1"/>
    </source>
</evidence>
<dbReference type="STRING" id="65393.PCC7424_2391"/>
<evidence type="ECO:0000256" key="3">
    <source>
        <dbReference type="ARBA" id="ARBA00022475"/>
    </source>
</evidence>
<keyword evidence="5 8" id="KW-0653">Protein transport</keyword>
<reference evidence="12" key="1">
    <citation type="journal article" date="2011" name="MBio">
        <title>Novel metabolic attributes of the genus Cyanothece, comprising a group of unicellular nitrogen-fixing Cyanobacteria.</title>
        <authorList>
            <person name="Bandyopadhyay A."/>
            <person name="Elvitigala T."/>
            <person name="Welsh E."/>
            <person name="Stockel J."/>
            <person name="Liberton M."/>
            <person name="Min H."/>
            <person name="Sherman L.A."/>
            <person name="Pakrasi H.B."/>
        </authorList>
    </citation>
    <scope>NUCLEOTIDE SEQUENCE [LARGE SCALE GENOMIC DNA]</scope>
    <source>
        <strain evidence="12">PCC 7424</strain>
    </source>
</reference>
<feature type="transmembrane region" description="Helical" evidence="9">
    <location>
        <begin position="6"/>
        <end position="29"/>
    </location>
</feature>
<proteinExistence type="inferred from homology"/>
<feature type="transmembrane region" description="Helical" evidence="9">
    <location>
        <begin position="158"/>
        <end position="176"/>
    </location>
</feature>
<dbReference type="InterPro" id="IPR002898">
    <property type="entry name" value="MotA_ExbB_proton_chnl"/>
</dbReference>
<feature type="domain" description="MotA/TolQ/ExbB proton channel" evidence="10">
    <location>
        <begin position="69"/>
        <end position="191"/>
    </location>
</feature>
<keyword evidence="3" id="KW-1003">Cell membrane</keyword>
<dbReference type="eggNOG" id="COG0811">
    <property type="taxonomic scope" value="Bacteria"/>
</dbReference>
<dbReference type="OrthoDB" id="9785627at2"/>
<keyword evidence="6 9" id="KW-1133">Transmembrane helix</keyword>
<dbReference type="RefSeq" id="WP_015954416.1">
    <property type="nucleotide sequence ID" value="NC_011729.1"/>
</dbReference>
<evidence type="ECO:0000256" key="4">
    <source>
        <dbReference type="ARBA" id="ARBA00022692"/>
    </source>
</evidence>
<dbReference type="AlphaFoldDB" id="B7KIX6"/>
<evidence type="ECO:0000256" key="8">
    <source>
        <dbReference type="RuleBase" id="RU004057"/>
    </source>
</evidence>
<dbReference type="InterPro" id="IPR050790">
    <property type="entry name" value="ExbB/TolQ_transport"/>
</dbReference>
<protein>
    <submittedName>
        <fullName evidence="11">MotA/TolQ/ExbB proton channel</fullName>
    </submittedName>
</protein>
<keyword evidence="2 8" id="KW-0813">Transport</keyword>
<sequence length="216" mass="23901">MVVVDFFVAGGIVAWPLLGFSLLAITLIIERSYFWFRIQSRQSRVVKEVLKLYRSDPFAAIKRLKQNADLPVARIFLEPLELEAPTPAEFRLALETATNAELPLFKRYNSIFQTIITVSPLLGLLGTILGLMQSFSALDLGNAGGSNATGVTAGISEALVSTVMGIVVAVFTLLFANSFRALYQRQLALIQEYGGQLELLYRRLHEKGGRNYASTR</sequence>
<dbReference type="GO" id="GO:0005886">
    <property type="term" value="C:plasma membrane"/>
    <property type="evidence" value="ECO:0007669"/>
    <property type="project" value="UniProtKB-SubCell"/>
</dbReference>
<comment type="similarity">
    <text evidence="8">Belongs to the exbB/tolQ family.</text>
</comment>
<evidence type="ECO:0000256" key="6">
    <source>
        <dbReference type="ARBA" id="ARBA00022989"/>
    </source>
</evidence>
<dbReference type="PANTHER" id="PTHR30625">
    <property type="entry name" value="PROTEIN TOLQ"/>
    <property type="match status" value="1"/>
</dbReference>
<gene>
    <name evidence="11" type="ordered locus">PCC7424_2391</name>
</gene>
<dbReference type="Proteomes" id="UP000002384">
    <property type="component" value="Chromosome"/>
</dbReference>